<sequence length="65" mass="7558">MTYIILSVYFNVHLYIRIHILLSELMRNTIKYGKLSKVFVLQVSDTLVNLMALKGGEYESLSFET</sequence>
<evidence type="ECO:0000313" key="2">
    <source>
        <dbReference type="Proteomes" id="UP000199109"/>
    </source>
</evidence>
<proteinExistence type="predicted"/>
<dbReference type="EMBL" id="FNAO01000005">
    <property type="protein sequence ID" value="SDE43112.1"/>
    <property type="molecule type" value="Genomic_DNA"/>
</dbReference>
<dbReference type="Proteomes" id="UP000199109">
    <property type="component" value="Unassembled WGS sequence"/>
</dbReference>
<name>A0A1G7CUT6_9FLAO</name>
<accession>A0A1G7CUT6</accession>
<gene>
    <name evidence="1" type="ORF">SAMN05421636_10542</name>
</gene>
<keyword evidence="2" id="KW-1185">Reference proteome</keyword>
<reference evidence="1 2" key="1">
    <citation type="submission" date="2016-10" db="EMBL/GenBank/DDBJ databases">
        <authorList>
            <person name="de Groot N.N."/>
        </authorList>
    </citation>
    <scope>NUCLEOTIDE SEQUENCE [LARGE SCALE GENOMIC DNA]</scope>
    <source>
        <strain evidence="1 2">DSM 23421</strain>
    </source>
</reference>
<evidence type="ECO:0000313" key="1">
    <source>
        <dbReference type="EMBL" id="SDE43112.1"/>
    </source>
</evidence>
<dbReference type="STRING" id="641691.SAMN05421636_10542"/>
<dbReference type="AlphaFoldDB" id="A0A1G7CUT6"/>
<organism evidence="1 2">
    <name type="scientific">Pricia antarctica</name>
    <dbReference type="NCBI Taxonomy" id="641691"/>
    <lineage>
        <taxon>Bacteria</taxon>
        <taxon>Pseudomonadati</taxon>
        <taxon>Bacteroidota</taxon>
        <taxon>Flavobacteriia</taxon>
        <taxon>Flavobacteriales</taxon>
        <taxon>Flavobacteriaceae</taxon>
        <taxon>Pricia</taxon>
    </lineage>
</organism>
<protein>
    <submittedName>
        <fullName evidence="1">Uncharacterized protein</fullName>
    </submittedName>
</protein>